<feature type="domain" description="Integrase catalytic" evidence="2">
    <location>
        <begin position="172"/>
        <end position="377"/>
    </location>
</feature>
<organism evidence="3 4">
    <name type="scientific">Undibacterium seohonense</name>
    <dbReference type="NCBI Taxonomy" id="1344950"/>
    <lineage>
        <taxon>Bacteria</taxon>
        <taxon>Pseudomonadati</taxon>
        <taxon>Pseudomonadota</taxon>
        <taxon>Betaproteobacteria</taxon>
        <taxon>Burkholderiales</taxon>
        <taxon>Oxalobacteraceae</taxon>
        <taxon>Undibacterium</taxon>
    </lineage>
</organism>
<dbReference type="InterPro" id="IPR036397">
    <property type="entry name" value="RNaseH_sf"/>
</dbReference>
<dbReference type="EMBL" id="JACOFW010000028">
    <property type="protein sequence ID" value="MBC3809232.1"/>
    <property type="molecule type" value="Genomic_DNA"/>
</dbReference>
<reference evidence="3 4" key="1">
    <citation type="submission" date="2020-08" db="EMBL/GenBank/DDBJ databases">
        <title>Novel species isolated from subtropical streams in China.</title>
        <authorList>
            <person name="Lu H."/>
        </authorList>
    </citation>
    <scope>NUCLEOTIDE SEQUENCE [LARGE SCALE GENOMIC DNA]</scope>
    <source>
        <strain evidence="3 4">KACC 16656</strain>
    </source>
</reference>
<proteinExistence type="predicted"/>
<evidence type="ECO:0000259" key="2">
    <source>
        <dbReference type="PROSITE" id="PS50994"/>
    </source>
</evidence>
<evidence type="ECO:0000256" key="1">
    <source>
        <dbReference type="SAM" id="MobiDB-lite"/>
    </source>
</evidence>
<dbReference type="InterPro" id="IPR001584">
    <property type="entry name" value="Integrase_cat-core"/>
</dbReference>
<accession>A0ABR6X8Y5</accession>
<dbReference type="InterPro" id="IPR012337">
    <property type="entry name" value="RNaseH-like_sf"/>
</dbReference>
<gene>
    <name evidence="3" type="ORF">H8K52_17980</name>
</gene>
<keyword evidence="4" id="KW-1185">Reference proteome</keyword>
<evidence type="ECO:0000313" key="4">
    <source>
        <dbReference type="Proteomes" id="UP000648257"/>
    </source>
</evidence>
<comment type="caution">
    <text evidence="3">The sequence shown here is derived from an EMBL/GenBank/DDBJ whole genome shotgun (WGS) entry which is preliminary data.</text>
</comment>
<dbReference type="PROSITE" id="PS50994">
    <property type="entry name" value="INTEGRASE"/>
    <property type="match status" value="1"/>
</dbReference>
<dbReference type="RefSeq" id="WP_186924292.1">
    <property type="nucleotide sequence ID" value="NZ_JACOFW010000028.1"/>
</dbReference>
<evidence type="ECO:0000313" key="3">
    <source>
        <dbReference type="EMBL" id="MBC3809232.1"/>
    </source>
</evidence>
<name>A0ABR6X8Y5_9BURK</name>
<dbReference type="Pfam" id="PF09299">
    <property type="entry name" value="Mu-transpos_C"/>
    <property type="match status" value="1"/>
</dbReference>
<dbReference type="Proteomes" id="UP000648257">
    <property type="component" value="Unassembled WGS sequence"/>
</dbReference>
<protein>
    <submittedName>
        <fullName evidence="3">Transposase</fullName>
    </submittedName>
</protein>
<dbReference type="SUPFAM" id="SSF53098">
    <property type="entry name" value="Ribonuclease H-like"/>
    <property type="match status" value="1"/>
</dbReference>
<sequence length="558" mass="62608">MVQRKINHSKVISSTQGSLSDIEPKKWERIALIDALVRPTLEQEFGKIQAQEIAARLQIHWTTVYRYRRRLLDLDLASAVVGRSPGFPTGSTRLSVAQKSIVDQVIERLSRKLKKIRVVDVCDEVARRCRIDGILMPSRSSIDRCLRRTVPTLVIRRNEETDRQITAAAGNYSVSKALDVVQIDHTKCDIDVVDNLYRLPIGRPWLSVAMDIATRAIVAILVTFEPPSATTVGLLISRIAHDKSTWIKSLGLEIDWPMAGLPRSLHLDNATEFHSKALSRGCTQFGIELIYRPIGRPQFGGHIERVIGTLMNKLKSLPGATGHSVKNRKHFAPEKTAALTLSEFELWLALEIGERYHHTEHHGLKGGTPYAAWQVAAPLVRPVKRPNEVFIAFLPAIRRTLQRSGILFNHIRYWNPILTPWLAQKTAVTAHYDPANLSVLHVELPDKSIITVGYADLRHPAVALWEVVATLKHLRTINRETINEARLFKAINAQRAIIDGALSKTRAARKATARKQSEQSSRSSLSVENNDKKNGVKTSVDYGTQAPDYAAELWSHLK</sequence>
<dbReference type="Gene3D" id="3.30.420.10">
    <property type="entry name" value="Ribonuclease H-like superfamily/Ribonuclease H"/>
    <property type="match status" value="1"/>
</dbReference>
<feature type="region of interest" description="Disordered" evidence="1">
    <location>
        <begin position="511"/>
        <end position="542"/>
    </location>
</feature>
<dbReference type="InterPro" id="IPR015378">
    <property type="entry name" value="Transposase-like_Mu_C"/>
</dbReference>